<dbReference type="Gene3D" id="3.40.50.1000">
    <property type="entry name" value="HAD superfamily/HAD-like"/>
    <property type="match status" value="1"/>
</dbReference>
<accession>A0A099IA33</accession>
<dbReference type="NCBIfam" id="TIGR01549">
    <property type="entry name" value="HAD-SF-IA-v1"/>
    <property type="match status" value="1"/>
</dbReference>
<dbReference type="AlphaFoldDB" id="A0A099IA33"/>
<proteinExistence type="predicted"/>
<name>A0A099IA33_CLOIN</name>
<sequence>MSEGLKHICFDLDDTLYEQTAPFRQALLTIQSVSNEQIRRIYKSFRIRSNELFFRHQNKEISFEAMQIGRIQLALKDHDILIMDEEALRFQAAYQRGQYEISLSDTLVEILDYLKSRDVRISLITNGPYEHQLKKIRSLGLGKWIEEKDMIISSAVGISKPDERIFHMVSESGLYVGDSYENDVIGAKKAGWDVIWLNKYGQQEADQKADFTVRDERELQSLLLNFFDFDGSCMC</sequence>
<dbReference type="Proteomes" id="UP000030008">
    <property type="component" value="Unassembled WGS sequence"/>
</dbReference>
<dbReference type="SFLD" id="SFLDS00003">
    <property type="entry name" value="Haloacid_Dehalogenase"/>
    <property type="match status" value="1"/>
</dbReference>
<dbReference type="InterPro" id="IPR006439">
    <property type="entry name" value="HAD-SF_hydro_IA"/>
</dbReference>
<dbReference type="InterPro" id="IPR052550">
    <property type="entry name" value="Pyrimidine_5'-ntase_YjjG"/>
</dbReference>
<comment type="caution">
    <text evidence="1">The sequence shown here is derived from an EMBL/GenBank/DDBJ whole genome shotgun (WGS) entry which is preliminary data.</text>
</comment>
<protein>
    <submittedName>
        <fullName evidence="1">Haloacid dehalogenase</fullName>
    </submittedName>
</protein>
<evidence type="ECO:0000313" key="1">
    <source>
        <dbReference type="EMBL" id="KGJ54545.1"/>
    </source>
</evidence>
<dbReference type="Pfam" id="PF00702">
    <property type="entry name" value="Hydrolase"/>
    <property type="match status" value="1"/>
</dbReference>
<organism evidence="1 2">
    <name type="scientific">Clostridium innocuum</name>
    <dbReference type="NCBI Taxonomy" id="1522"/>
    <lineage>
        <taxon>Bacteria</taxon>
        <taxon>Bacillati</taxon>
        <taxon>Bacillota</taxon>
        <taxon>Clostridia</taxon>
        <taxon>Eubacteriales</taxon>
        <taxon>Clostridiaceae</taxon>
        <taxon>Clostridium</taxon>
    </lineage>
</organism>
<dbReference type="PANTHER" id="PTHR47478">
    <property type="match status" value="1"/>
</dbReference>
<reference evidence="1 2" key="1">
    <citation type="submission" date="2014-08" db="EMBL/GenBank/DDBJ databases">
        <title>Clostridium innocuum, an unnegligible vancomycin-resistant pathogen causing extra-intestinal infections.</title>
        <authorList>
            <person name="Feng Y."/>
            <person name="Chiu C.-H."/>
        </authorList>
    </citation>
    <scope>NUCLEOTIDE SEQUENCE [LARGE SCALE GENOMIC DNA]</scope>
    <source>
        <strain evidence="1 2">AN88</strain>
    </source>
</reference>
<dbReference type="SUPFAM" id="SSF56784">
    <property type="entry name" value="HAD-like"/>
    <property type="match status" value="1"/>
</dbReference>
<dbReference type="EMBL" id="JQIF01000014">
    <property type="protein sequence ID" value="KGJ54545.1"/>
    <property type="molecule type" value="Genomic_DNA"/>
</dbReference>
<dbReference type="SFLD" id="SFLDG01129">
    <property type="entry name" value="C1.5:_HAD__Beta-PGM__Phosphata"/>
    <property type="match status" value="1"/>
</dbReference>
<evidence type="ECO:0000313" key="2">
    <source>
        <dbReference type="Proteomes" id="UP000030008"/>
    </source>
</evidence>
<dbReference type="Gene3D" id="1.20.120.710">
    <property type="entry name" value="Haloacid dehalogenase hydrolase-like domain"/>
    <property type="match status" value="1"/>
</dbReference>
<dbReference type="InterPro" id="IPR023214">
    <property type="entry name" value="HAD_sf"/>
</dbReference>
<dbReference type="InterPro" id="IPR036412">
    <property type="entry name" value="HAD-like_sf"/>
</dbReference>
<dbReference type="RefSeq" id="WP_044903953.1">
    <property type="nucleotide sequence ID" value="NZ_JQIF01000014.1"/>
</dbReference>
<dbReference type="PANTHER" id="PTHR47478:SF1">
    <property type="entry name" value="PYRIMIDINE 5'-NUCLEOTIDASE YJJG"/>
    <property type="match status" value="1"/>
</dbReference>
<gene>
    <name evidence="1" type="ORF">CIAN88_02655</name>
</gene>
<dbReference type="PRINTS" id="PR00413">
    <property type="entry name" value="HADHALOGNASE"/>
</dbReference>